<accession>A0ABV6YY04</accession>
<protein>
    <submittedName>
        <fullName evidence="2">ABC transporter substrate-binding protein</fullName>
    </submittedName>
</protein>
<dbReference type="Proteomes" id="UP001594351">
    <property type="component" value="Unassembled WGS sequence"/>
</dbReference>
<dbReference type="InterPro" id="IPR002491">
    <property type="entry name" value="ABC_transptr_periplasmic_BD"/>
</dbReference>
<evidence type="ECO:0000313" key="3">
    <source>
        <dbReference type="Proteomes" id="UP001594351"/>
    </source>
</evidence>
<evidence type="ECO:0000259" key="1">
    <source>
        <dbReference type="PROSITE" id="PS50983"/>
    </source>
</evidence>
<comment type="caution">
    <text evidence="2">The sequence shown here is derived from an EMBL/GenBank/DDBJ whole genome shotgun (WGS) entry which is preliminary data.</text>
</comment>
<keyword evidence="3" id="KW-1185">Reference proteome</keyword>
<dbReference type="PROSITE" id="PS50983">
    <property type="entry name" value="FE_B12_PBP"/>
    <property type="match status" value="1"/>
</dbReference>
<evidence type="ECO:0000313" key="2">
    <source>
        <dbReference type="EMBL" id="MFC1851080.1"/>
    </source>
</evidence>
<reference evidence="2 3" key="1">
    <citation type="submission" date="2024-09" db="EMBL/GenBank/DDBJ databases">
        <title>Laminarin stimulates single cell rates of sulfate reduction while oxygen inhibits transcriptomic activity in coastal marine sediment.</title>
        <authorList>
            <person name="Lindsay M."/>
            <person name="Orcutt B."/>
            <person name="Emerson D."/>
            <person name="Stepanauskas R."/>
            <person name="D'Angelo T."/>
        </authorList>
    </citation>
    <scope>NUCLEOTIDE SEQUENCE [LARGE SCALE GENOMIC DNA]</scope>
    <source>
        <strain evidence="2">SAG AM-311-K15</strain>
    </source>
</reference>
<gene>
    <name evidence="2" type="ORF">ACFL27_12875</name>
</gene>
<dbReference type="Gene3D" id="3.40.50.1980">
    <property type="entry name" value="Nitrogenase molybdenum iron protein domain"/>
    <property type="match status" value="2"/>
</dbReference>
<proteinExistence type="predicted"/>
<dbReference type="EMBL" id="JBHPBY010000151">
    <property type="protein sequence ID" value="MFC1851080.1"/>
    <property type="molecule type" value="Genomic_DNA"/>
</dbReference>
<dbReference type="SUPFAM" id="SSF53807">
    <property type="entry name" value="Helical backbone' metal receptor"/>
    <property type="match status" value="1"/>
</dbReference>
<sequence length="341" mass="37974">MHSNKICRFIPLSFLSLLLLCSEILCLEIVDQAGRTVICPAEVKRVVTTYNPATNIVFALGGHRKLVSLSAYPHKYPLYQKLYPNPGYTSSIGSKKGVNIEAIFATHPDLVIIHPTKDGIETAAKITSLGVPALVIDPENLSKLRRSIRLVGQVLGMTAEANRLEEKMNSFVNIVESRLKQISTSNRKKVYFAASRGINTTSSAAMMQHTMIEMAGGVDVVQVTSGGWLNVSLEQLMLWNPDVILLSRTCRTTVKALMTEPRYSALKAVEKRQIFRFPSNLNPWDYPGPENYLAILWLSVKLYPDLFQDIVFADVVDDYYLSIYGRSFKDLGGVLEANGEN</sequence>
<dbReference type="Pfam" id="PF01497">
    <property type="entry name" value="Peripla_BP_2"/>
    <property type="match status" value="1"/>
</dbReference>
<organism evidence="2 3">
    <name type="scientific">candidate division CSSED10-310 bacterium</name>
    <dbReference type="NCBI Taxonomy" id="2855610"/>
    <lineage>
        <taxon>Bacteria</taxon>
        <taxon>Bacteria division CSSED10-310</taxon>
    </lineage>
</organism>
<dbReference type="Gene3D" id="1.20.58.2180">
    <property type="match status" value="1"/>
</dbReference>
<dbReference type="PANTHER" id="PTHR30535">
    <property type="entry name" value="VITAMIN B12-BINDING PROTEIN"/>
    <property type="match status" value="1"/>
</dbReference>
<dbReference type="InterPro" id="IPR050902">
    <property type="entry name" value="ABC_Transporter_SBP"/>
</dbReference>
<dbReference type="PANTHER" id="PTHR30535:SF34">
    <property type="entry name" value="MOLYBDATE-BINDING PROTEIN MOLA"/>
    <property type="match status" value="1"/>
</dbReference>
<feature type="domain" description="Fe/B12 periplasmic-binding" evidence="1">
    <location>
        <begin position="45"/>
        <end position="310"/>
    </location>
</feature>
<name>A0ABV6YY04_UNCC1</name>